<dbReference type="AlphaFoldDB" id="A0A1I3SV56"/>
<evidence type="ECO:0000313" key="2">
    <source>
        <dbReference type="EMBL" id="SFJ62714.1"/>
    </source>
</evidence>
<dbReference type="STRING" id="46223.SAMN05421852_11472"/>
<accession>A0A1I3SV56</accession>
<gene>
    <name evidence="2" type="ORF">SAMN05421852_11472</name>
</gene>
<feature type="transmembrane region" description="Helical" evidence="1">
    <location>
        <begin position="213"/>
        <end position="232"/>
    </location>
</feature>
<keyword evidence="1" id="KW-1133">Transmembrane helix</keyword>
<dbReference type="RefSeq" id="WP_093230941.1">
    <property type="nucleotide sequence ID" value="NZ_FORR01000014.1"/>
</dbReference>
<proteinExistence type="predicted"/>
<evidence type="ECO:0000313" key="3">
    <source>
        <dbReference type="Proteomes" id="UP000199545"/>
    </source>
</evidence>
<sequence length="247" mass="27993">MNCKECGNPIAENVNFCHHCGTPTVNQPFQPQGTSISQNPYLNKTKELSGNYLKFALEVLKKPVEKMEQVDQSHFVHGIITFVLFSLFLPLVTYTNLKNILDNTFLGEAIPFTETVLLPFIYFILFFALLTGIIFAVMRATRVYTTFQHVTARIGSILIVPTAFIVLAFLLSILTAVTLSMILVIFGLFSVVINICLVIYSYRKSNDRGKVDVFYTILVTYICFGILIYLLGESFFKTLFGRLFDIF</sequence>
<feature type="transmembrane region" description="Helical" evidence="1">
    <location>
        <begin position="117"/>
        <end position="138"/>
    </location>
</feature>
<feature type="transmembrane region" description="Helical" evidence="1">
    <location>
        <begin position="179"/>
        <end position="201"/>
    </location>
</feature>
<organism evidence="2 3">
    <name type="scientific">Thermoflavimicrobium dichotomicum</name>
    <dbReference type="NCBI Taxonomy" id="46223"/>
    <lineage>
        <taxon>Bacteria</taxon>
        <taxon>Bacillati</taxon>
        <taxon>Bacillota</taxon>
        <taxon>Bacilli</taxon>
        <taxon>Bacillales</taxon>
        <taxon>Thermoactinomycetaceae</taxon>
        <taxon>Thermoflavimicrobium</taxon>
    </lineage>
</organism>
<keyword evidence="1" id="KW-0472">Membrane</keyword>
<dbReference type="EMBL" id="FORR01000014">
    <property type="protein sequence ID" value="SFJ62714.1"/>
    <property type="molecule type" value="Genomic_DNA"/>
</dbReference>
<feature type="transmembrane region" description="Helical" evidence="1">
    <location>
        <begin position="75"/>
        <end position="97"/>
    </location>
</feature>
<name>A0A1I3SV56_9BACL</name>
<keyword evidence="3" id="KW-1185">Reference proteome</keyword>
<evidence type="ECO:0000256" key="1">
    <source>
        <dbReference type="SAM" id="Phobius"/>
    </source>
</evidence>
<dbReference type="Proteomes" id="UP000199545">
    <property type="component" value="Unassembled WGS sequence"/>
</dbReference>
<feature type="transmembrane region" description="Helical" evidence="1">
    <location>
        <begin position="150"/>
        <end position="173"/>
    </location>
</feature>
<reference evidence="2 3" key="1">
    <citation type="submission" date="2016-10" db="EMBL/GenBank/DDBJ databases">
        <authorList>
            <person name="de Groot N.N."/>
        </authorList>
    </citation>
    <scope>NUCLEOTIDE SEQUENCE [LARGE SCALE GENOMIC DNA]</scope>
    <source>
        <strain evidence="2 3">DSM 44778</strain>
    </source>
</reference>
<protein>
    <submittedName>
        <fullName evidence="2">Zinc-ribbon domain-containing protein</fullName>
    </submittedName>
</protein>
<dbReference type="OrthoDB" id="2448863at2"/>
<keyword evidence="1" id="KW-0812">Transmembrane</keyword>